<gene>
    <name evidence="1" type="ORF">ACN38_g12968</name>
</gene>
<evidence type="ECO:0000313" key="2">
    <source>
        <dbReference type="Proteomes" id="UP000037696"/>
    </source>
</evidence>
<comment type="caution">
    <text evidence="1">The sequence shown here is derived from an EMBL/GenBank/DDBJ whole genome shotgun (WGS) entry which is preliminary data.</text>
</comment>
<proteinExistence type="predicted"/>
<keyword evidence="2" id="KW-1185">Reference proteome</keyword>
<protein>
    <submittedName>
        <fullName evidence="1">Uncharacterized protein</fullName>
    </submittedName>
</protein>
<dbReference type="EMBL" id="LHQQ01000516">
    <property type="protein sequence ID" value="KOS36302.1"/>
    <property type="molecule type" value="Genomic_DNA"/>
</dbReference>
<reference evidence="1 2" key="1">
    <citation type="submission" date="2015-08" db="EMBL/GenBank/DDBJ databases">
        <title>Genome sequencing of Penicillium nordicum.</title>
        <authorList>
            <person name="Nguyen H.D."/>
            <person name="Seifert K.A."/>
        </authorList>
    </citation>
    <scope>NUCLEOTIDE SEQUENCE [LARGE SCALE GENOMIC DNA]</scope>
    <source>
        <strain evidence="1 2">DAOMC 185683</strain>
    </source>
</reference>
<evidence type="ECO:0000313" key="1">
    <source>
        <dbReference type="EMBL" id="KOS36302.1"/>
    </source>
</evidence>
<accession>A0A0M9W9K5</accession>
<name>A0A0M9W9K5_9EURO</name>
<dbReference type="AlphaFoldDB" id="A0A0M9W9K5"/>
<organism evidence="1 2">
    <name type="scientific">Penicillium nordicum</name>
    <dbReference type="NCBI Taxonomy" id="229535"/>
    <lineage>
        <taxon>Eukaryota</taxon>
        <taxon>Fungi</taxon>
        <taxon>Dikarya</taxon>
        <taxon>Ascomycota</taxon>
        <taxon>Pezizomycotina</taxon>
        <taxon>Eurotiomycetes</taxon>
        <taxon>Eurotiomycetidae</taxon>
        <taxon>Eurotiales</taxon>
        <taxon>Aspergillaceae</taxon>
        <taxon>Penicillium</taxon>
    </lineage>
</organism>
<dbReference type="Proteomes" id="UP000037696">
    <property type="component" value="Unassembled WGS sequence"/>
</dbReference>
<sequence length="100" mass="11549">MKLKPPGLSYHIHTYRQSHQFHCPLSILIDPDRVIRHTLLTKSTVITYGNSDIYIFCRQIFRHMKASMLLILVSDPWPGYTFARVPHRVARGITGNETSS</sequence>